<dbReference type="Proteomes" id="UP000015605">
    <property type="component" value="Unassembled WGS sequence"/>
</dbReference>
<evidence type="ECO:0000313" key="2">
    <source>
        <dbReference type="Proteomes" id="UP000015605"/>
    </source>
</evidence>
<organism evidence="1 2">
    <name type="scientific">Helicobacter pylori UM114</name>
    <dbReference type="NCBI Taxonomy" id="1355531"/>
    <lineage>
        <taxon>Bacteria</taxon>
        <taxon>Pseudomonadati</taxon>
        <taxon>Campylobacterota</taxon>
        <taxon>Epsilonproteobacteria</taxon>
        <taxon>Campylobacterales</taxon>
        <taxon>Helicobacteraceae</taxon>
        <taxon>Helicobacter</taxon>
    </lineage>
</organism>
<dbReference type="AlphaFoldDB" id="T0G7M4"/>
<protein>
    <submittedName>
        <fullName evidence="1">Uncharacterized protein</fullName>
    </submittedName>
</protein>
<sequence length="42" mass="4971">MRAYYRFKQPKKSAGRGIKCSPFFLAIISKENKIKLKEQIRP</sequence>
<gene>
    <name evidence="1" type="ORF">N207_05925</name>
</gene>
<comment type="caution">
    <text evidence="1">The sequence shown here is derived from an EMBL/GenBank/DDBJ whole genome shotgun (WGS) entry which is preliminary data.</text>
</comment>
<evidence type="ECO:0000313" key="1">
    <source>
        <dbReference type="EMBL" id="EPZ93418.1"/>
    </source>
</evidence>
<proteinExistence type="predicted"/>
<reference evidence="1 2" key="1">
    <citation type="journal article" date="2013" name="Genome Announc.">
        <title>Multiple genome sequences of Helicobacter pylori strains of diverse disease and antibiotic resistance backgrounds from Malaysia.</title>
        <authorList>
            <person name="Rehvathy V."/>
            <person name="Tan M.H."/>
            <person name="Gunaletchumy S.P."/>
            <person name="Teh X."/>
            <person name="Wang S."/>
            <person name="Baybayan P."/>
            <person name="Singh S."/>
            <person name="Ashby M."/>
            <person name="Kaakoush N.O."/>
            <person name="Mitchell H.M."/>
            <person name="Croft L.J."/>
            <person name="Goh K.L."/>
            <person name="Loke M.F."/>
            <person name="Vadivelu J."/>
        </authorList>
    </citation>
    <scope>NUCLEOTIDE SEQUENCE [LARGE SCALE GENOMIC DNA]</scope>
    <source>
        <strain evidence="1 2">UM114</strain>
    </source>
</reference>
<dbReference type="EMBL" id="AUSS01000007">
    <property type="protein sequence ID" value="EPZ93418.1"/>
    <property type="molecule type" value="Genomic_DNA"/>
</dbReference>
<name>T0G7M4_HELPX</name>
<accession>T0G7M4</accession>